<feature type="compositionally biased region" description="Low complexity" evidence="1">
    <location>
        <begin position="311"/>
        <end position="328"/>
    </location>
</feature>
<organism evidence="2 3">
    <name type="scientific">Solanum commersonii</name>
    <name type="common">Commerson's wild potato</name>
    <name type="synonym">Commerson's nightshade</name>
    <dbReference type="NCBI Taxonomy" id="4109"/>
    <lineage>
        <taxon>Eukaryota</taxon>
        <taxon>Viridiplantae</taxon>
        <taxon>Streptophyta</taxon>
        <taxon>Embryophyta</taxon>
        <taxon>Tracheophyta</taxon>
        <taxon>Spermatophyta</taxon>
        <taxon>Magnoliopsida</taxon>
        <taxon>eudicotyledons</taxon>
        <taxon>Gunneridae</taxon>
        <taxon>Pentapetalae</taxon>
        <taxon>asterids</taxon>
        <taxon>lamiids</taxon>
        <taxon>Solanales</taxon>
        <taxon>Solanaceae</taxon>
        <taxon>Solanoideae</taxon>
        <taxon>Solaneae</taxon>
        <taxon>Solanum</taxon>
    </lineage>
</organism>
<sequence length="572" mass="62816">MFNCCSHGTLLHFGLQSSRLNICYYHQDLHPRRLHPGPRPGFAATAAPSYSSGPALAPTAGYERFARRYRCGPPPEFPRLRPASGIVHHLWVPTGMLTLEPFSEDQGRSAVHPGDPTNRLPYALRVYSPVDFAHMSDSLVRVSRRVEWGAHRPASGRADAKHAGGARCLPQCRGGGVPRAYREPGLWPPPIHAGPRPESIGGPARRRSTSGRGASPAPIRFPPDNFKHSLTLFSKSFSSFPRAACVVRRVRHNGALTLSGAPSGDLGPVRQGASPGLQFGRQGPPDSKAGLFPVRSPLLRESFRALGAHGRPASAPRRALRRAGATRSRGARRACPRPNGRAQLAFKDFDGSRGLRNSHQVSHFATFFIDREPRYPLRESFVFKEQRASPGWAADFSIPWRFPRRGSLGPGELAQAGAGGEARDARRPKCFKSVLAGRYAFAGFDNDPSAGSPTETLLRLLLPLNDKISGINGQIAPPTKSGHAPPPIESRKSSRSVNPYYADCNLEARPGQLRPEAHRRQKGRGGRCTPRADRPARPKVQLRAFKLQQLKYRYWAGITRLRHRTCPPMDPR</sequence>
<dbReference type="EMBL" id="JACXVP010000019">
    <property type="protein sequence ID" value="KAG5568978.1"/>
    <property type="molecule type" value="Genomic_DNA"/>
</dbReference>
<evidence type="ECO:0000313" key="2">
    <source>
        <dbReference type="EMBL" id="KAG5568978.1"/>
    </source>
</evidence>
<dbReference type="GO" id="GO:0043457">
    <property type="term" value="P:regulation of cellular respiration"/>
    <property type="evidence" value="ECO:0007669"/>
    <property type="project" value="InterPro"/>
</dbReference>
<protein>
    <submittedName>
        <fullName evidence="2">Uncharacterized protein</fullName>
    </submittedName>
</protein>
<dbReference type="OrthoDB" id="1747337at2759"/>
<reference evidence="2" key="1">
    <citation type="submission" date="2020-09" db="EMBL/GenBank/DDBJ databases">
        <title>De no assembly of potato wild relative species, Solanum commersonii.</title>
        <authorList>
            <person name="Cho K."/>
        </authorList>
    </citation>
    <scope>NUCLEOTIDE SEQUENCE</scope>
    <source>
        <strain evidence="2">LZ3.2</strain>
        <tissue evidence="2">Leaf</tissue>
    </source>
</reference>
<feature type="region of interest" description="Disordered" evidence="1">
    <location>
        <begin position="310"/>
        <end position="338"/>
    </location>
</feature>
<name>A0A9J5W0N9_SOLCO</name>
<dbReference type="InterPro" id="IPR044792">
    <property type="entry name" value="TAR1"/>
</dbReference>
<keyword evidence="3" id="KW-1185">Reference proteome</keyword>
<proteinExistence type="predicted"/>
<accession>A0A9J5W0N9</accession>
<dbReference type="Proteomes" id="UP000824120">
    <property type="component" value="Unassembled WGS sequence"/>
</dbReference>
<dbReference type="AlphaFoldDB" id="A0A9J5W0N9"/>
<dbReference type="PANTHER" id="PTHR47188:SF1">
    <property type="entry name" value="PROTEIN TAR1"/>
    <property type="match status" value="1"/>
</dbReference>
<gene>
    <name evidence="2" type="ORF">H5410_064022</name>
</gene>
<evidence type="ECO:0000256" key="1">
    <source>
        <dbReference type="SAM" id="MobiDB-lite"/>
    </source>
</evidence>
<feature type="region of interest" description="Disordered" evidence="1">
    <location>
        <begin position="186"/>
        <end position="221"/>
    </location>
</feature>
<evidence type="ECO:0000313" key="3">
    <source>
        <dbReference type="Proteomes" id="UP000824120"/>
    </source>
</evidence>
<feature type="region of interest" description="Disordered" evidence="1">
    <location>
        <begin position="511"/>
        <end position="537"/>
    </location>
</feature>
<dbReference type="PANTHER" id="PTHR47188">
    <property type="entry name" value="PROTEIN TAR1"/>
    <property type="match status" value="1"/>
</dbReference>
<comment type="caution">
    <text evidence="2">The sequence shown here is derived from an EMBL/GenBank/DDBJ whole genome shotgun (WGS) entry which is preliminary data.</text>
</comment>
<feature type="region of interest" description="Disordered" evidence="1">
    <location>
        <begin position="474"/>
        <end position="495"/>
    </location>
</feature>